<dbReference type="GO" id="GO:0009190">
    <property type="term" value="P:cyclic nucleotide biosynthetic process"/>
    <property type="evidence" value="ECO:0007669"/>
    <property type="project" value="InterPro"/>
</dbReference>
<feature type="domain" description="Guanylate cyclase" evidence="2">
    <location>
        <begin position="9"/>
        <end position="134"/>
    </location>
</feature>
<name>A0A8J3HT95_9CHLR</name>
<dbReference type="EMBL" id="BNJF01000001">
    <property type="protein sequence ID" value="GHO43304.1"/>
    <property type="molecule type" value="Genomic_DNA"/>
</dbReference>
<dbReference type="AlphaFoldDB" id="A0A8J3HT95"/>
<dbReference type="GO" id="GO:0035556">
    <property type="term" value="P:intracellular signal transduction"/>
    <property type="evidence" value="ECO:0007669"/>
    <property type="project" value="InterPro"/>
</dbReference>
<proteinExistence type="inferred from homology"/>
<protein>
    <recommendedName>
        <fullName evidence="2">Guanylate cyclase domain-containing protein</fullName>
    </recommendedName>
</protein>
<evidence type="ECO:0000259" key="2">
    <source>
        <dbReference type="PROSITE" id="PS50125"/>
    </source>
</evidence>
<dbReference type="InterPro" id="IPR029787">
    <property type="entry name" value="Nucleotide_cyclase"/>
</dbReference>
<reference evidence="3" key="1">
    <citation type="submission" date="2020-10" db="EMBL/GenBank/DDBJ databases">
        <title>Taxonomic study of unclassified bacteria belonging to the class Ktedonobacteria.</title>
        <authorList>
            <person name="Yabe S."/>
            <person name="Wang C.M."/>
            <person name="Zheng Y."/>
            <person name="Sakai Y."/>
            <person name="Cavaletti L."/>
            <person name="Monciardini P."/>
            <person name="Donadio S."/>
        </authorList>
    </citation>
    <scope>NUCLEOTIDE SEQUENCE</scope>
    <source>
        <strain evidence="3">SOSP1-1</strain>
    </source>
</reference>
<sequence>MPEERKLVSILFADVTGSTALGDTLDPEDVRALMGRYYEHARHIIPRHGGILEKFIGDAVMAIFGLPSAHGDDPERALAAALALREAVANDDILGPSFLLRIGINMGEVMATIDTSNNQFLATGDAVNVAARLEQNANPGEILAGERVYAAANHAFLFEEARLVEVKGKSKPLQVYPLQGQRAAQSRASAISGAQTRLDATSPLTGSCPRRGTPTTCLHHRSCWNREDTPTGGIPGTP</sequence>
<dbReference type="PANTHER" id="PTHR43081:SF1">
    <property type="entry name" value="ADENYLATE CYCLASE, TERMINAL-DIFFERENTIATION SPECIFIC"/>
    <property type="match status" value="1"/>
</dbReference>
<gene>
    <name evidence="3" type="ORF">KSX_14670</name>
</gene>
<evidence type="ECO:0000256" key="1">
    <source>
        <dbReference type="ARBA" id="ARBA00005381"/>
    </source>
</evidence>
<dbReference type="SMART" id="SM00044">
    <property type="entry name" value="CYCc"/>
    <property type="match status" value="1"/>
</dbReference>
<dbReference type="CDD" id="cd07302">
    <property type="entry name" value="CHD"/>
    <property type="match status" value="1"/>
</dbReference>
<comment type="caution">
    <text evidence="3">The sequence shown here is derived from an EMBL/GenBank/DDBJ whole genome shotgun (WGS) entry which is preliminary data.</text>
</comment>
<evidence type="ECO:0000313" key="3">
    <source>
        <dbReference type="EMBL" id="GHO43304.1"/>
    </source>
</evidence>
<organism evidence="3 4">
    <name type="scientific">Ktedonospora formicarum</name>
    <dbReference type="NCBI Taxonomy" id="2778364"/>
    <lineage>
        <taxon>Bacteria</taxon>
        <taxon>Bacillati</taxon>
        <taxon>Chloroflexota</taxon>
        <taxon>Ktedonobacteria</taxon>
        <taxon>Ktedonobacterales</taxon>
        <taxon>Ktedonobacteraceae</taxon>
        <taxon>Ktedonospora</taxon>
    </lineage>
</organism>
<dbReference type="SUPFAM" id="SSF55073">
    <property type="entry name" value="Nucleotide cyclase"/>
    <property type="match status" value="1"/>
</dbReference>
<dbReference type="Gene3D" id="3.30.70.1230">
    <property type="entry name" value="Nucleotide cyclase"/>
    <property type="match status" value="1"/>
</dbReference>
<dbReference type="Pfam" id="PF00211">
    <property type="entry name" value="Guanylate_cyc"/>
    <property type="match status" value="1"/>
</dbReference>
<keyword evidence="4" id="KW-1185">Reference proteome</keyword>
<dbReference type="Proteomes" id="UP000612362">
    <property type="component" value="Unassembled WGS sequence"/>
</dbReference>
<dbReference type="GO" id="GO:0004016">
    <property type="term" value="F:adenylate cyclase activity"/>
    <property type="evidence" value="ECO:0007669"/>
    <property type="project" value="UniProtKB-ARBA"/>
</dbReference>
<dbReference type="InterPro" id="IPR001054">
    <property type="entry name" value="A/G_cyclase"/>
</dbReference>
<accession>A0A8J3HT95</accession>
<dbReference type="PROSITE" id="PS50125">
    <property type="entry name" value="GUANYLATE_CYCLASE_2"/>
    <property type="match status" value="1"/>
</dbReference>
<evidence type="ECO:0000313" key="4">
    <source>
        <dbReference type="Proteomes" id="UP000612362"/>
    </source>
</evidence>
<dbReference type="PANTHER" id="PTHR43081">
    <property type="entry name" value="ADENYLATE CYCLASE, TERMINAL-DIFFERENTIATION SPECIFIC-RELATED"/>
    <property type="match status" value="1"/>
</dbReference>
<dbReference type="InterPro" id="IPR050697">
    <property type="entry name" value="Adenylyl/Guanylyl_Cyclase_3/4"/>
</dbReference>
<comment type="similarity">
    <text evidence="1">Belongs to the adenylyl cyclase class-3 family.</text>
</comment>